<dbReference type="InterPro" id="IPR011250">
    <property type="entry name" value="OMP/PagP_B-barrel"/>
</dbReference>
<evidence type="ECO:0000259" key="13">
    <source>
        <dbReference type="PROSITE" id="PS51123"/>
    </source>
</evidence>
<dbReference type="Gene3D" id="4.10.1080.10">
    <property type="entry name" value="TSP type-3 repeat"/>
    <property type="match status" value="1"/>
</dbReference>
<evidence type="ECO:0000256" key="12">
    <source>
        <dbReference type="SAM" id="SignalP"/>
    </source>
</evidence>
<evidence type="ECO:0000256" key="9">
    <source>
        <dbReference type="ARBA" id="ARBA00023237"/>
    </source>
</evidence>
<feature type="region of interest" description="Disordered" evidence="11">
    <location>
        <begin position="253"/>
        <end position="311"/>
    </location>
</feature>
<gene>
    <name evidence="14" type="ORF">Rain11_0760</name>
</gene>
<evidence type="ECO:0000256" key="10">
    <source>
        <dbReference type="PROSITE-ProRule" id="PRU00473"/>
    </source>
</evidence>
<evidence type="ECO:0000256" key="5">
    <source>
        <dbReference type="ARBA" id="ARBA00022729"/>
    </source>
</evidence>
<dbReference type="GO" id="GO:0009279">
    <property type="term" value="C:cell outer membrane"/>
    <property type="evidence" value="ECO:0007669"/>
    <property type="project" value="UniProtKB-SubCell"/>
</dbReference>
<dbReference type="SUPFAM" id="SSF103647">
    <property type="entry name" value="TSP type-3 repeat"/>
    <property type="match status" value="1"/>
</dbReference>
<keyword evidence="9" id="KW-0998">Cell outer membrane</keyword>
<dbReference type="Pfam" id="PF02412">
    <property type="entry name" value="TSP_3"/>
    <property type="match status" value="1"/>
</dbReference>
<feature type="compositionally biased region" description="Basic and acidic residues" evidence="11">
    <location>
        <begin position="199"/>
        <end position="224"/>
    </location>
</feature>
<dbReference type="InterPro" id="IPR050330">
    <property type="entry name" value="Bact_OuterMem_StrucFunc"/>
</dbReference>
<dbReference type="EMBL" id="NKXO01000009">
    <property type="protein sequence ID" value="PKQ70239.1"/>
    <property type="molecule type" value="Genomic_DNA"/>
</dbReference>
<dbReference type="InterPro" id="IPR003367">
    <property type="entry name" value="Thrombospondin_3-like_rpt"/>
</dbReference>
<evidence type="ECO:0000256" key="8">
    <source>
        <dbReference type="ARBA" id="ARBA00023136"/>
    </source>
</evidence>
<feature type="domain" description="OmpA-like" evidence="13">
    <location>
        <begin position="359"/>
        <end position="481"/>
    </location>
</feature>
<evidence type="ECO:0000313" key="14">
    <source>
        <dbReference type="EMBL" id="PKQ70239.1"/>
    </source>
</evidence>
<name>A0A2N3IIT7_9BACT</name>
<feature type="compositionally biased region" description="Basic and acidic residues" evidence="11">
    <location>
        <begin position="292"/>
        <end position="311"/>
    </location>
</feature>
<evidence type="ECO:0000256" key="11">
    <source>
        <dbReference type="SAM" id="MobiDB-lite"/>
    </source>
</evidence>
<dbReference type="AlphaFoldDB" id="A0A2N3IIT7"/>
<feature type="region of interest" description="Disordered" evidence="11">
    <location>
        <begin position="189"/>
        <end position="233"/>
    </location>
</feature>
<dbReference type="PANTHER" id="PTHR30329:SF21">
    <property type="entry name" value="LIPOPROTEIN YIAD-RELATED"/>
    <property type="match status" value="1"/>
</dbReference>
<dbReference type="Pfam" id="PF00691">
    <property type="entry name" value="OmpA"/>
    <property type="match status" value="1"/>
</dbReference>
<evidence type="ECO:0000256" key="7">
    <source>
        <dbReference type="ARBA" id="ARBA00023114"/>
    </source>
</evidence>
<dbReference type="Gene3D" id="2.40.160.20">
    <property type="match status" value="1"/>
</dbReference>
<keyword evidence="7" id="KW-0626">Porin</keyword>
<dbReference type="SUPFAM" id="SSF103088">
    <property type="entry name" value="OmpA-like"/>
    <property type="match status" value="1"/>
</dbReference>
<sequence>MKKTKLFSFLLACLVVGNLQAQDKWTVGFHYSAMDFILPYAQEKKPFETKNWNEGVGVTVGYRIKPLFGLTANYTLSRIDKIVENTVGGTGDLSNFLTLNAQVHPLGNKEGFWFDPHVFVGGGLHRIADMSYGTVGGGLGLNFWFNESVALTLRTAYNAMPLAPKENEFGGVGPRAYWMHNGGLTFKLGKPKDDDGDGVPDKKDKCPAEAGKKELGGCPDRDNDGIADGEDACPDNAGTAEFKGCPDKDGDKIIDKDDKCPDTPGLAQFQGCPDTDGDGLPDPDDECPTEAGKVELKGCPDKDGDGIADKNDRCPDQAGLAQFQGCPDRDGDGVADPDDACPDVPGVPEEKGCPKKKIEEKALLAIAKQINFATGKATILKNSFPVLDNLVNLLKEYKDAKIAVEGHTDNVGNRAANKKLSQQRADAIKAYLVKKGIDASRIQAIGYGDERPADGNTDIKAGNKTPQQRAANRRVEIKNID</sequence>
<dbReference type="GO" id="GO:0046930">
    <property type="term" value="C:pore complex"/>
    <property type="evidence" value="ECO:0007669"/>
    <property type="project" value="UniProtKB-KW"/>
</dbReference>
<evidence type="ECO:0000256" key="4">
    <source>
        <dbReference type="ARBA" id="ARBA00022692"/>
    </source>
</evidence>
<dbReference type="GO" id="GO:0015288">
    <property type="term" value="F:porin activity"/>
    <property type="evidence" value="ECO:0007669"/>
    <property type="project" value="UniProtKB-KW"/>
</dbReference>
<keyword evidence="4" id="KW-0812">Transmembrane</keyword>
<dbReference type="InterPro" id="IPR036737">
    <property type="entry name" value="OmpA-like_sf"/>
</dbReference>
<comment type="caution">
    <text evidence="14">The sequence shown here is derived from an EMBL/GenBank/DDBJ whole genome shotgun (WGS) entry which is preliminary data.</text>
</comment>
<dbReference type="Gene3D" id="3.30.1330.60">
    <property type="entry name" value="OmpA-like domain"/>
    <property type="match status" value="1"/>
</dbReference>
<dbReference type="InterPro" id="IPR006690">
    <property type="entry name" value="OMPA-like_CS"/>
</dbReference>
<evidence type="ECO:0000256" key="2">
    <source>
        <dbReference type="ARBA" id="ARBA00022448"/>
    </source>
</evidence>
<evidence type="ECO:0000256" key="6">
    <source>
        <dbReference type="ARBA" id="ARBA00023065"/>
    </source>
</evidence>
<organism evidence="14 15">
    <name type="scientific">Raineya orbicola</name>
    <dbReference type="NCBI Taxonomy" id="2016530"/>
    <lineage>
        <taxon>Bacteria</taxon>
        <taxon>Pseudomonadati</taxon>
        <taxon>Bacteroidota</taxon>
        <taxon>Cytophagia</taxon>
        <taxon>Cytophagales</taxon>
        <taxon>Raineyaceae</taxon>
        <taxon>Raineya</taxon>
    </lineage>
</organism>
<dbReference type="PANTHER" id="PTHR30329">
    <property type="entry name" value="STATOR ELEMENT OF FLAGELLAR MOTOR COMPLEX"/>
    <property type="match status" value="1"/>
</dbReference>
<dbReference type="InterPro" id="IPR006665">
    <property type="entry name" value="OmpA-like"/>
</dbReference>
<dbReference type="GO" id="GO:0005509">
    <property type="term" value="F:calcium ion binding"/>
    <property type="evidence" value="ECO:0007669"/>
    <property type="project" value="InterPro"/>
</dbReference>
<keyword evidence="5 12" id="KW-0732">Signal</keyword>
<evidence type="ECO:0000256" key="3">
    <source>
        <dbReference type="ARBA" id="ARBA00022452"/>
    </source>
</evidence>
<dbReference type="Proteomes" id="UP000233387">
    <property type="component" value="Unassembled WGS sequence"/>
</dbReference>
<dbReference type="PROSITE" id="PS01068">
    <property type="entry name" value="OMPA_1"/>
    <property type="match status" value="1"/>
</dbReference>
<dbReference type="PRINTS" id="PR01021">
    <property type="entry name" value="OMPADOMAIN"/>
</dbReference>
<comment type="subcellular location">
    <subcellularLocation>
        <location evidence="1">Cell outer membrane</location>
        <topology evidence="1">Multi-pass membrane protein</topology>
    </subcellularLocation>
</comment>
<dbReference type="InterPro" id="IPR028974">
    <property type="entry name" value="TSP_type-3_rpt"/>
</dbReference>
<accession>A0A2N3IIT7</accession>
<protein>
    <submittedName>
        <fullName evidence="14">OmpA family</fullName>
    </submittedName>
</protein>
<dbReference type="GO" id="GO:0007155">
    <property type="term" value="P:cell adhesion"/>
    <property type="evidence" value="ECO:0007669"/>
    <property type="project" value="InterPro"/>
</dbReference>
<keyword evidence="2" id="KW-0813">Transport</keyword>
<dbReference type="GO" id="GO:0006811">
    <property type="term" value="P:monoatomic ion transport"/>
    <property type="evidence" value="ECO:0007669"/>
    <property type="project" value="UniProtKB-KW"/>
</dbReference>
<keyword evidence="6" id="KW-0406">Ion transport</keyword>
<evidence type="ECO:0000256" key="1">
    <source>
        <dbReference type="ARBA" id="ARBA00004571"/>
    </source>
</evidence>
<feature type="compositionally biased region" description="Acidic residues" evidence="11">
    <location>
        <begin position="275"/>
        <end position="288"/>
    </location>
</feature>
<feature type="region of interest" description="Disordered" evidence="11">
    <location>
        <begin position="447"/>
        <end position="473"/>
    </location>
</feature>
<dbReference type="SUPFAM" id="SSF56925">
    <property type="entry name" value="OMPA-like"/>
    <property type="match status" value="1"/>
</dbReference>
<reference evidence="14 15" key="1">
    <citation type="submission" date="2017-06" db="EMBL/GenBank/DDBJ databases">
        <title>Raineya orbicola gen. nov., sp. nov. a slightly thermophilic bacterium of the phylum Bacteroidetes and the description of Raineyaceae fam. nov.</title>
        <authorList>
            <person name="Albuquerque L."/>
            <person name="Polonia A.R.M."/>
            <person name="Barroso C."/>
            <person name="Froufe H.J.C."/>
            <person name="Lage O."/>
            <person name="Lobo-Da-Cunha A."/>
            <person name="Egas C."/>
            <person name="Da Costa M.S."/>
        </authorList>
    </citation>
    <scope>NUCLEOTIDE SEQUENCE [LARGE SCALE GENOMIC DNA]</scope>
    <source>
        <strain evidence="14 15">SPSPC-11</strain>
    </source>
</reference>
<evidence type="ECO:0000313" key="15">
    <source>
        <dbReference type="Proteomes" id="UP000233387"/>
    </source>
</evidence>
<feature type="chain" id="PRO_5014742594" evidence="12">
    <location>
        <begin position="22"/>
        <end position="481"/>
    </location>
</feature>
<keyword evidence="15" id="KW-1185">Reference proteome</keyword>
<keyword evidence="8 10" id="KW-0472">Membrane</keyword>
<dbReference type="CDD" id="cd07185">
    <property type="entry name" value="OmpA_C-like"/>
    <property type="match status" value="1"/>
</dbReference>
<feature type="signal peptide" evidence="12">
    <location>
        <begin position="1"/>
        <end position="21"/>
    </location>
</feature>
<proteinExistence type="predicted"/>
<dbReference type="RefSeq" id="WP_165778073.1">
    <property type="nucleotide sequence ID" value="NZ_NKXO01000009.1"/>
</dbReference>
<keyword evidence="3" id="KW-1134">Transmembrane beta strand</keyword>
<dbReference type="PROSITE" id="PS51123">
    <property type="entry name" value="OMPA_2"/>
    <property type="match status" value="1"/>
</dbReference>
<dbReference type="InterPro" id="IPR006664">
    <property type="entry name" value="OMP_bac"/>
</dbReference>